<accession>A0A224YGI9</accession>
<name>A0A224YGI9_9ACAR</name>
<reference evidence="2" key="1">
    <citation type="journal article" date="2017" name="Parasit. Vectors">
        <title>Sialotranscriptomics of Rhipicephalus zambeziensis reveals intricate expression profiles of secretory proteins and suggests tight temporal transcriptional regulation during blood-feeding.</title>
        <authorList>
            <person name="de Castro M.H."/>
            <person name="de Klerk D."/>
            <person name="Pienaar R."/>
            <person name="Rees D.J.G."/>
            <person name="Mans B.J."/>
        </authorList>
    </citation>
    <scope>NUCLEOTIDE SEQUENCE</scope>
    <source>
        <tissue evidence="2">Salivary glands</tissue>
    </source>
</reference>
<sequence length="178" mass="20189">MSTAPVYNIHPKDIAMHVVYRLRRASINTTRAVDVVERRLRGPTARGLLGGLNSVRTSTEPRRRTHTSLERTPHEHRTNTNAQTHFKVSAFHDAPHCTTGVGVDRNSRQGRGLAGRGGDHEKQSGIITSRRDHRHGWLGAIDCSSEKENIHRRAPPQQPPHHHHCRSSGRSMRRLRER</sequence>
<feature type="region of interest" description="Disordered" evidence="1">
    <location>
        <begin position="47"/>
        <end position="80"/>
    </location>
</feature>
<feature type="compositionally biased region" description="Basic residues" evidence="1">
    <location>
        <begin position="152"/>
        <end position="178"/>
    </location>
</feature>
<evidence type="ECO:0000256" key="1">
    <source>
        <dbReference type="SAM" id="MobiDB-lite"/>
    </source>
</evidence>
<feature type="compositionally biased region" description="Basic and acidic residues" evidence="1">
    <location>
        <begin position="59"/>
        <end position="78"/>
    </location>
</feature>
<organism evidence="2">
    <name type="scientific">Rhipicephalus zambeziensis</name>
    <dbReference type="NCBI Taxonomy" id="60191"/>
    <lineage>
        <taxon>Eukaryota</taxon>
        <taxon>Metazoa</taxon>
        <taxon>Ecdysozoa</taxon>
        <taxon>Arthropoda</taxon>
        <taxon>Chelicerata</taxon>
        <taxon>Arachnida</taxon>
        <taxon>Acari</taxon>
        <taxon>Parasitiformes</taxon>
        <taxon>Ixodida</taxon>
        <taxon>Ixodoidea</taxon>
        <taxon>Ixodidae</taxon>
        <taxon>Rhipicephalinae</taxon>
        <taxon>Rhipicephalus</taxon>
        <taxon>Rhipicephalus</taxon>
    </lineage>
</organism>
<feature type="region of interest" description="Disordered" evidence="1">
    <location>
        <begin position="97"/>
        <end position="133"/>
    </location>
</feature>
<protein>
    <submittedName>
        <fullName evidence="2">Uncharacterized protein</fullName>
    </submittedName>
</protein>
<evidence type="ECO:0000313" key="2">
    <source>
        <dbReference type="EMBL" id="MAA13323.1"/>
    </source>
</evidence>
<proteinExistence type="predicted"/>
<dbReference type="AlphaFoldDB" id="A0A224YGI9"/>
<feature type="region of interest" description="Disordered" evidence="1">
    <location>
        <begin position="148"/>
        <end position="178"/>
    </location>
</feature>
<dbReference type="EMBL" id="GFPF01002177">
    <property type="protein sequence ID" value="MAA13323.1"/>
    <property type="molecule type" value="Transcribed_RNA"/>
</dbReference>